<organism evidence="1 2">
    <name type="scientific">Mucuna pruriens</name>
    <name type="common">Velvet bean</name>
    <name type="synonym">Dolichos pruriens</name>
    <dbReference type="NCBI Taxonomy" id="157652"/>
    <lineage>
        <taxon>Eukaryota</taxon>
        <taxon>Viridiplantae</taxon>
        <taxon>Streptophyta</taxon>
        <taxon>Embryophyta</taxon>
        <taxon>Tracheophyta</taxon>
        <taxon>Spermatophyta</taxon>
        <taxon>Magnoliopsida</taxon>
        <taxon>eudicotyledons</taxon>
        <taxon>Gunneridae</taxon>
        <taxon>Pentapetalae</taxon>
        <taxon>rosids</taxon>
        <taxon>fabids</taxon>
        <taxon>Fabales</taxon>
        <taxon>Fabaceae</taxon>
        <taxon>Papilionoideae</taxon>
        <taxon>50 kb inversion clade</taxon>
        <taxon>NPAAA clade</taxon>
        <taxon>indigoferoid/millettioid clade</taxon>
        <taxon>Phaseoleae</taxon>
        <taxon>Mucuna</taxon>
    </lineage>
</organism>
<dbReference type="Proteomes" id="UP000257109">
    <property type="component" value="Unassembled WGS sequence"/>
</dbReference>
<accession>A0A371IAV1</accession>
<name>A0A371IAV1_MUCPR</name>
<dbReference type="EMBL" id="QJKJ01000523">
    <property type="protein sequence ID" value="RDY12156.1"/>
    <property type="molecule type" value="Genomic_DNA"/>
</dbReference>
<evidence type="ECO:0000313" key="2">
    <source>
        <dbReference type="Proteomes" id="UP000257109"/>
    </source>
</evidence>
<feature type="non-terminal residue" evidence="1">
    <location>
        <position position="53"/>
    </location>
</feature>
<keyword evidence="2" id="KW-1185">Reference proteome</keyword>
<gene>
    <name evidence="1" type="ORF">CR513_03083</name>
</gene>
<protein>
    <submittedName>
        <fullName evidence="1">Uncharacterized protein</fullName>
    </submittedName>
</protein>
<evidence type="ECO:0000313" key="1">
    <source>
        <dbReference type="EMBL" id="RDY12156.1"/>
    </source>
</evidence>
<sequence length="53" mass="6080">MLAREEIGDLGLVIGFLQFGDKRCAIRNRHSLRVRVRHLKDNFEVVVHHGGTL</sequence>
<reference evidence="1" key="1">
    <citation type="submission" date="2018-05" db="EMBL/GenBank/DDBJ databases">
        <title>Draft genome of Mucuna pruriens seed.</title>
        <authorList>
            <person name="Nnadi N.E."/>
            <person name="Vos R."/>
            <person name="Hasami M.H."/>
            <person name="Devisetty U.K."/>
            <person name="Aguiy J.C."/>
        </authorList>
    </citation>
    <scope>NUCLEOTIDE SEQUENCE [LARGE SCALE GENOMIC DNA]</scope>
    <source>
        <strain evidence="1">JCA_2017</strain>
    </source>
</reference>
<comment type="caution">
    <text evidence="1">The sequence shown here is derived from an EMBL/GenBank/DDBJ whole genome shotgun (WGS) entry which is preliminary data.</text>
</comment>
<dbReference type="AlphaFoldDB" id="A0A371IAV1"/>
<proteinExistence type="predicted"/>